<feature type="region of interest" description="Disordered" evidence="4">
    <location>
        <begin position="375"/>
        <end position="432"/>
    </location>
</feature>
<feature type="compositionally biased region" description="Acidic residues" evidence="4">
    <location>
        <begin position="405"/>
        <end position="419"/>
    </location>
</feature>
<dbReference type="EMBL" id="JAKMXF010000144">
    <property type="protein sequence ID" value="KAI6656594.1"/>
    <property type="molecule type" value="Genomic_DNA"/>
</dbReference>
<dbReference type="AlphaFoldDB" id="A0AAV7K5S0"/>
<keyword evidence="2" id="KW-0597">Phosphoprotein</keyword>
<comment type="subcellular location">
    <subcellularLocation>
        <location evidence="1">Nucleus</location>
    </subcellularLocation>
</comment>
<proteinExistence type="predicted"/>
<sequence length="907" mass="101122">MQTPIESPPPPPTITDSPQSINNSSKNDLPTLSPGLILTLPPTNSEYDIAPPDNPIELHAPIDSIFTTGDSSGNERSDNSSEGEEQNEPITEVKFSSFRKAHAKKRLNFNKDSDKITRKSAKPKREDPISVHSETQRMIRESKIHIPEYKPPVITLQDVMKKLPKLTNNTDAKPEIFVTTLASPVSLSAQTTSTPLPKAGPAQTDMDMEDLPDIDFISEQPIERLELTEIVEQIPKPKQTNSNQPALSLPNDFTNLNLATNIDAPVLSSLEAFKSRFIHHSLPPDKSHTSVPLSSETTENEGPLLPPGLSQKPGGLHAFLKEKLRRSLIAKRIQEHEQLELKLKYENEEFFPSEGSCSEAEDVERGEAVKLMDAGEGEVNGEWQPEGGDEISHSEDNNDTSSSESESDSETSESEESEIDSSNTDTEGEDGIIMPTHKAKRHVLNDSDNDDDFGDESAVNLDIQISQPLILDSPPNIPSLLLVQSPTLQLENEKESDLNSSINTSFTFPNIDAQQSFNLPTAFQLSTQSYIPDDLKRICDATQEGENDIQLICSGRFTQATQPDELNRNNDVIPNDSSLQLDNTVDTDLPMLAPRKIKVKDQLRLKRYRQLAAFEEKEAELSGSDPEFEGSDCASEFGNELDEYESEDGDQDLVESEEVERLNAKYYNQVMIEDDEANMELLKERFLPEQDIVEDGLRLKNGLFRKRKFNFDDDDDISSSAACDWDEDGRDQDVDQVTQERRRRRVEREDYIARKFKYSLSDLTSTDTTRTLPLLDKPNIIRSVSCEQKNTCFNVPSIRKSLGKHNSLLTRNFAAKLDSNFISDSNSGGNLVGRKSYVFQTIRSLEGGDSGNSVPPLIKSASLPPPSSSVGSKKNNFSKNTKLQPELKKEDSFLKPGSSVFHLLNVN</sequence>
<feature type="region of interest" description="Disordered" evidence="4">
    <location>
        <begin position="721"/>
        <end position="742"/>
    </location>
</feature>
<reference evidence="5 6" key="1">
    <citation type="journal article" date="2023" name="BMC Biol.">
        <title>The compact genome of the sponge Oopsacas minuta (Hexactinellida) is lacking key metazoan core genes.</title>
        <authorList>
            <person name="Santini S."/>
            <person name="Schenkelaars Q."/>
            <person name="Jourda C."/>
            <person name="Duchesne M."/>
            <person name="Belahbib H."/>
            <person name="Rocher C."/>
            <person name="Selva M."/>
            <person name="Riesgo A."/>
            <person name="Vervoort M."/>
            <person name="Leys S.P."/>
            <person name="Kodjabachian L."/>
            <person name="Le Bivic A."/>
            <person name="Borchiellini C."/>
            <person name="Claverie J.M."/>
            <person name="Renard E."/>
        </authorList>
    </citation>
    <scope>NUCLEOTIDE SEQUENCE [LARGE SCALE GENOMIC DNA]</scope>
    <source>
        <strain evidence="5">SPO-2</strain>
    </source>
</reference>
<gene>
    <name evidence="5" type="ORF">LOD99_1389</name>
</gene>
<feature type="compositionally biased region" description="Basic residues" evidence="4">
    <location>
        <begin position="97"/>
        <end position="108"/>
    </location>
</feature>
<dbReference type="GO" id="GO:0007095">
    <property type="term" value="P:mitotic G2 DNA damage checkpoint signaling"/>
    <property type="evidence" value="ECO:0007669"/>
    <property type="project" value="TreeGrafter"/>
</dbReference>
<evidence type="ECO:0000313" key="6">
    <source>
        <dbReference type="Proteomes" id="UP001165289"/>
    </source>
</evidence>
<dbReference type="GO" id="GO:0010997">
    <property type="term" value="F:anaphase-promoting complex binding"/>
    <property type="evidence" value="ECO:0007669"/>
    <property type="project" value="TreeGrafter"/>
</dbReference>
<organism evidence="5 6">
    <name type="scientific">Oopsacas minuta</name>
    <dbReference type="NCBI Taxonomy" id="111878"/>
    <lineage>
        <taxon>Eukaryota</taxon>
        <taxon>Metazoa</taxon>
        <taxon>Porifera</taxon>
        <taxon>Hexactinellida</taxon>
        <taxon>Hexasterophora</taxon>
        <taxon>Lyssacinosida</taxon>
        <taxon>Leucopsacidae</taxon>
        <taxon>Oopsacas</taxon>
    </lineage>
</organism>
<dbReference type="Proteomes" id="UP001165289">
    <property type="component" value="Unassembled WGS sequence"/>
</dbReference>
<evidence type="ECO:0000256" key="4">
    <source>
        <dbReference type="SAM" id="MobiDB-lite"/>
    </source>
</evidence>
<dbReference type="PANTHER" id="PTHR14396">
    <property type="entry name" value="CLASPIN"/>
    <property type="match status" value="1"/>
</dbReference>
<evidence type="ECO:0000256" key="1">
    <source>
        <dbReference type="ARBA" id="ARBA00004123"/>
    </source>
</evidence>
<name>A0AAV7K5S0_9METZ</name>
<feature type="compositionally biased region" description="Polar residues" evidence="4">
    <location>
        <begin position="868"/>
        <end position="883"/>
    </location>
</feature>
<dbReference type="GO" id="GO:0033314">
    <property type="term" value="P:mitotic DNA replication checkpoint signaling"/>
    <property type="evidence" value="ECO:0007669"/>
    <property type="project" value="TreeGrafter"/>
</dbReference>
<keyword evidence="3" id="KW-0539">Nucleus</keyword>
<evidence type="ECO:0000256" key="2">
    <source>
        <dbReference type="ARBA" id="ARBA00022553"/>
    </source>
</evidence>
<evidence type="ECO:0000256" key="3">
    <source>
        <dbReference type="ARBA" id="ARBA00023242"/>
    </source>
</evidence>
<keyword evidence="6" id="KW-1185">Reference proteome</keyword>
<feature type="region of interest" description="Disordered" evidence="4">
    <location>
        <begin position="850"/>
        <end position="884"/>
    </location>
</feature>
<dbReference type="GO" id="GO:0005634">
    <property type="term" value="C:nucleus"/>
    <property type="evidence" value="ECO:0007669"/>
    <property type="project" value="UniProtKB-SubCell"/>
</dbReference>
<feature type="compositionally biased region" description="Basic and acidic residues" evidence="4">
    <location>
        <begin position="109"/>
        <end position="136"/>
    </location>
</feature>
<comment type="caution">
    <text evidence="5">The sequence shown here is derived from an EMBL/GenBank/DDBJ whole genome shotgun (WGS) entry which is preliminary data.</text>
</comment>
<dbReference type="InterPro" id="IPR024146">
    <property type="entry name" value="Claspin"/>
</dbReference>
<feature type="region of interest" description="Disordered" evidence="4">
    <location>
        <begin position="1"/>
        <end position="136"/>
    </location>
</feature>
<feature type="region of interest" description="Disordered" evidence="4">
    <location>
        <begin position="281"/>
        <end position="314"/>
    </location>
</feature>
<evidence type="ECO:0000313" key="5">
    <source>
        <dbReference type="EMBL" id="KAI6656594.1"/>
    </source>
</evidence>
<accession>A0AAV7K5S0</accession>
<protein>
    <submittedName>
        <fullName evidence="5">Claspin-like</fullName>
    </submittedName>
</protein>
<feature type="compositionally biased region" description="Pro residues" evidence="4">
    <location>
        <begin position="1"/>
        <end position="13"/>
    </location>
</feature>
<dbReference type="PANTHER" id="PTHR14396:SF10">
    <property type="entry name" value="CLASPIN"/>
    <property type="match status" value="1"/>
</dbReference>